<dbReference type="EMBL" id="MDYQ01000599">
    <property type="protein sequence ID" value="PRP73580.1"/>
    <property type="molecule type" value="Genomic_DNA"/>
</dbReference>
<proteinExistence type="predicted"/>
<gene>
    <name evidence="2" type="ORF">PROFUN_02589</name>
</gene>
<feature type="region of interest" description="Disordered" evidence="1">
    <location>
        <begin position="33"/>
        <end position="73"/>
    </location>
</feature>
<sequence length="73" mass="8163">MSSTGARQPFSSRILCAHFVVVYVTVPTHLYIHDGPDSLSPTHPRDLGLPYANKSRGQIEERQGRESERKATL</sequence>
<name>A0A2P6MPE6_9EUKA</name>
<dbReference type="AlphaFoldDB" id="A0A2P6MPE6"/>
<protein>
    <submittedName>
        <fullName evidence="2">Uncharacterized protein</fullName>
    </submittedName>
</protein>
<evidence type="ECO:0000313" key="3">
    <source>
        <dbReference type="Proteomes" id="UP000241769"/>
    </source>
</evidence>
<feature type="compositionally biased region" description="Basic and acidic residues" evidence="1">
    <location>
        <begin position="57"/>
        <end position="73"/>
    </location>
</feature>
<dbReference type="InParanoid" id="A0A2P6MPE6"/>
<accession>A0A2P6MPE6</accession>
<keyword evidence="3" id="KW-1185">Reference proteome</keyword>
<evidence type="ECO:0000256" key="1">
    <source>
        <dbReference type="SAM" id="MobiDB-lite"/>
    </source>
</evidence>
<comment type="caution">
    <text evidence="2">The sequence shown here is derived from an EMBL/GenBank/DDBJ whole genome shotgun (WGS) entry which is preliminary data.</text>
</comment>
<evidence type="ECO:0000313" key="2">
    <source>
        <dbReference type="EMBL" id="PRP73580.1"/>
    </source>
</evidence>
<reference evidence="2 3" key="1">
    <citation type="journal article" date="2018" name="Genome Biol. Evol.">
        <title>Multiple Roots of Fruiting Body Formation in Amoebozoa.</title>
        <authorList>
            <person name="Hillmann F."/>
            <person name="Forbes G."/>
            <person name="Novohradska S."/>
            <person name="Ferling I."/>
            <person name="Riege K."/>
            <person name="Groth M."/>
            <person name="Westermann M."/>
            <person name="Marz M."/>
            <person name="Spaller T."/>
            <person name="Winckler T."/>
            <person name="Schaap P."/>
            <person name="Glockner G."/>
        </authorList>
    </citation>
    <scope>NUCLEOTIDE SEQUENCE [LARGE SCALE GENOMIC DNA]</scope>
    <source>
        <strain evidence="2 3">Jena</strain>
    </source>
</reference>
<organism evidence="2 3">
    <name type="scientific">Planoprotostelium fungivorum</name>
    <dbReference type="NCBI Taxonomy" id="1890364"/>
    <lineage>
        <taxon>Eukaryota</taxon>
        <taxon>Amoebozoa</taxon>
        <taxon>Evosea</taxon>
        <taxon>Variosea</taxon>
        <taxon>Cavosteliida</taxon>
        <taxon>Cavosteliaceae</taxon>
        <taxon>Planoprotostelium</taxon>
    </lineage>
</organism>
<dbReference type="Proteomes" id="UP000241769">
    <property type="component" value="Unassembled WGS sequence"/>
</dbReference>